<protein>
    <recommendedName>
        <fullName evidence="1">non-specific serine/threonine protein kinase</fullName>
        <ecNumber evidence="1">2.7.11.1</ecNumber>
    </recommendedName>
</protein>
<organism evidence="10 12">
    <name type="scientific">Didymodactylos carnosus</name>
    <dbReference type="NCBI Taxonomy" id="1234261"/>
    <lineage>
        <taxon>Eukaryota</taxon>
        <taxon>Metazoa</taxon>
        <taxon>Spiralia</taxon>
        <taxon>Gnathifera</taxon>
        <taxon>Rotifera</taxon>
        <taxon>Eurotatoria</taxon>
        <taxon>Bdelloidea</taxon>
        <taxon>Philodinida</taxon>
        <taxon>Philodinidae</taxon>
        <taxon>Didymodactylos</taxon>
    </lineage>
</organism>
<dbReference type="PANTHER" id="PTHR43671">
    <property type="entry name" value="SERINE/THREONINE-PROTEIN KINASE NEK"/>
    <property type="match status" value="1"/>
</dbReference>
<dbReference type="InterPro" id="IPR050660">
    <property type="entry name" value="NEK_Ser/Thr_kinase"/>
</dbReference>
<name>A0A8S2CPR8_9BILA</name>
<comment type="catalytic activity">
    <reaction evidence="8">
        <text>L-seryl-[protein] + ATP = O-phospho-L-seryl-[protein] + ADP + H(+)</text>
        <dbReference type="Rhea" id="RHEA:17989"/>
        <dbReference type="Rhea" id="RHEA-COMP:9863"/>
        <dbReference type="Rhea" id="RHEA-COMP:11604"/>
        <dbReference type="ChEBI" id="CHEBI:15378"/>
        <dbReference type="ChEBI" id="CHEBI:29999"/>
        <dbReference type="ChEBI" id="CHEBI:30616"/>
        <dbReference type="ChEBI" id="CHEBI:83421"/>
        <dbReference type="ChEBI" id="CHEBI:456216"/>
        <dbReference type="EC" id="2.7.11.1"/>
    </reaction>
</comment>
<comment type="caution">
    <text evidence="10">The sequence shown here is derived from an EMBL/GenBank/DDBJ whole genome shotgun (WGS) entry which is preliminary data.</text>
</comment>
<keyword evidence="4" id="KW-0547">Nucleotide-binding</keyword>
<keyword evidence="5" id="KW-0418">Kinase</keyword>
<dbReference type="PROSITE" id="PS50011">
    <property type="entry name" value="PROTEIN_KINASE_DOM"/>
    <property type="match status" value="1"/>
</dbReference>
<evidence type="ECO:0000256" key="2">
    <source>
        <dbReference type="ARBA" id="ARBA00022527"/>
    </source>
</evidence>
<evidence type="ECO:0000313" key="10">
    <source>
        <dbReference type="EMBL" id="CAF0772021.1"/>
    </source>
</evidence>
<dbReference type="GO" id="GO:0005524">
    <property type="term" value="F:ATP binding"/>
    <property type="evidence" value="ECO:0007669"/>
    <property type="project" value="UniProtKB-KW"/>
</dbReference>
<dbReference type="InterPro" id="IPR000719">
    <property type="entry name" value="Prot_kinase_dom"/>
</dbReference>
<dbReference type="EMBL" id="CAJOBA010000734">
    <property type="protein sequence ID" value="CAF3552887.1"/>
    <property type="molecule type" value="Genomic_DNA"/>
</dbReference>
<dbReference type="GO" id="GO:0004674">
    <property type="term" value="F:protein serine/threonine kinase activity"/>
    <property type="evidence" value="ECO:0007669"/>
    <property type="project" value="UniProtKB-KW"/>
</dbReference>
<dbReference type="SMART" id="SM00220">
    <property type="entry name" value="S_TKc"/>
    <property type="match status" value="1"/>
</dbReference>
<dbReference type="EMBL" id="CAJNOK010000734">
    <property type="protein sequence ID" value="CAF0772021.1"/>
    <property type="molecule type" value="Genomic_DNA"/>
</dbReference>
<evidence type="ECO:0000256" key="1">
    <source>
        <dbReference type="ARBA" id="ARBA00012513"/>
    </source>
</evidence>
<keyword evidence="3" id="KW-0808">Transferase</keyword>
<feature type="domain" description="Protein kinase" evidence="9">
    <location>
        <begin position="6"/>
        <end position="301"/>
    </location>
</feature>
<dbReference type="Pfam" id="PF00069">
    <property type="entry name" value="Pkinase"/>
    <property type="match status" value="1"/>
</dbReference>
<dbReference type="PANTHER" id="PTHR43671:SF98">
    <property type="entry name" value="SERINE_THREONINE-PROTEIN KINASE NEK11"/>
    <property type="match status" value="1"/>
</dbReference>
<evidence type="ECO:0000256" key="8">
    <source>
        <dbReference type="ARBA" id="ARBA00048679"/>
    </source>
</evidence>
<evidence type="ECO:0000256" key="6">
    <source>
        <dbReference type="ARBA" id="ARBA00022840"/>
    </source>
</evidence>
<dbReference type="SUPFAM" id="SSF56112">
    <property type="entry name" value="Protein kinase-like (PK-like)"/>
    <property type="match status" value="1"/>
</dbReference>
<gene>
    <name evidence="10" type="ORF">OVA965_LOCUS3135</name>
    <name evidence="11" type="ORF">TMI583_LOCUS3134</name>
</gene>
<dbReference type="Proteomes" id="UP000677228">
    <property type="component" value="Unassembled WGS sequence"/>
</dbReference>
<dbReference type="Proteomes" id="UP000682733">
    <property type="component" value="Unassembled WGS sequence"/>
</dbReference>
<reference evidence="10" key="1">
    <citation type="submission" date="2021-02" db="EMBL/GenBank/DDBJ databases">
        <authorList>
            <person name="Nowell W R."/>
        </authorList>
    </citation>
    <scope>NUCLEOTIDE SEQUENCE</scope>
</reference>
<evidence type="ECO:0000256" key="4">
    <source>
        <dbReference type="ARBA" id="ARBA00022741"/>
    </source>
</evidence>
<evidence type="ECO:0000256" key="7">
    <source>
        <dbReference type="ARBA" id="ARBA00047899"/>
    </source>
</evidence>
<comment type="catalytic activity">
    <reaction evidence="7">
        <text>L-threonyl-[protein] + ATP = O-phospho-L-threonyl-[protein] + ADP + H(+)</text>
        <dbReference type="Rhea" id="RHEA:46608"/>
        <dbReference type="Rhea" id="RHEA-COMP:11060"/>
        <dbReference type="Rhea" id="RHEA-COMP:11605"/>
        <dbReference type="ChEBI" id="CHEBI:15378"/>
        <dbReference type="ChEBI" id="CHEBI:30013"/>
        <dbReference type="ChEBI" id="CHEBI:30616"/>
        <dbReference type="ChEBI" id="CHEBI:61977"/>
        <dbReference type="ChEBI" id="CHEBI:456216"/>
        <dbReference type="EC" id="2.7.11.1"/>
    </reaction>
</comment>
<dbReference type="EC" id="2.7.11.1" evidence="1"/>
<dbReference type="InterPro" id="IPR011009">
    <property type="entry name" value="Kinase-like_dom_sf"/>
</dbReference>
<evidence type="ECO:0000313" key="11">
    <source>
        <dbReference type="EMBL" id="CAF3552887.1"/>
    </source>
</evidence>
<sequence length="379" mass="43505">MVTSGVSVSEELGSSGFGSVYAEYASPYVVIKRSKFVAMDEQTKRPLETADCQSLVRYYRFYTVLKSDIYIYLIIERCQKSFEDLLKDPALVPISPDEMIFYHISALHGLRVLHSLGIVHGNIKPSNILLRKTERGFLAVLTDFGLFKFRKSVDLDKNIATSLYRAPEVKTRENLSEIADIFSIGATLSEILCMGSERTPLEILCMGSERVATAFRKWKEKLQCEERSYCDDLDSMDMMMDFFLPKKQLHRRGQRTSGQLNYRFCAESLRSLLHHKGDTRNLLAKVLIKLITNVEAPPDFFVRKYVQQTIELHCTNTIIIEDTQQSDRKVKVAISKTAAQRLKNMWDKQPPPETLRKLNHMLTKLLEPPKTEWAEAFGD</sequence>
<dbReference type="AlphaFoldDB" id="A0A8S2CPR8"/>
<keyword evidence="2" id="KW-0723">Serine/threonine-protein kinase</keyword>
<evidence type="ECO:0000313" key="12">
    <source>
        <dbReference type="Proteomes" id="UP000677228"/>
    </source>
</evidence>
<proteinExistence type="predicted"/>
<accession>A0A8S2CPR8</accession>
<dbReference type="CDD" id="cd00180">
    <property type="entry name" value="PKc"/>
    <property type="match status" value="1"/>
</dbReference>
<evidence type="ECO:0000256" key="3">
    <source>
        <dbReference type="ARBA" id="ARBA00022679"/>
    </source>
</evidence>
<keyword evidence="6" id="KW-0067">ATP-binding</keyword>
<evidence type="ECO:0000256" key="5">
    <source>
        <dbReference type="ARBA" id="ARBA00022777"/>
    </source>
</evidence>
<dbReference type="Gene3D" id="1.10.510.10">
    <property type="entry name" value="Transferase(Phosphotransferase) domain 1"/>
    <property type="match status" value="1"/>
</dbReference>
<evidence type="ECO:0000259" key="9">
    <source>
        <dbReference type="PROSITE" id="PS50011"/>
    </source>
</evidence>